<proteinExistence type="predicted"/>
<sequence>MIIRIISDKRIVSESYTYIYCPNNINIKRKNIKFEFIKWELSSETWDTERDKEFFELHKVGYGYCYDLEDMMIYWINKYLLDYEHGDKAYLLESNKNPDGNYDMEINADGISI</sequence>
<name>A0ABY9Q6Y3_9FIRM</name>
<gene>
    <name evidence="1" type="ORF">TEMA_33170</name>
</gene>
<dbReference type="Proteomes" id="UP001235030">
    <property type="component" value="Chromosome"/>
</dbReference>
<protein>
    <submittedName>
        <fullName evidence="1">Uncharacterized protein</fullName>
    </submittedName>
</protein>
<organism evidence="1 2">
    <name type="scientific">Terrisporobacter mayombei</name>
    <dbReference type="NCBI Taxonomy" id="1541"/>
    <lineage>
        <taxon>Bacteria</taxon>
        <taxon>Bacillati</taxon>
        <taxon>Bacillota</taxon>
        <taxon>Clostridia</taxon>
        <taxon>Peptostreptococcales</taxon>
        <taxon>Peptostreptococcaceae</taxon>
        <taxon>Terrisporobacter</taxon>
    </lineage>
</organism>
<evidence type="ECO:0000313" key="1">
    <source>
        <dbReference type="EMBL" id="WMT82825.1"/>
    </source>
</evidence>
<keyword evidence="2" id="KW-1185">Reference proteome</keyword>
<accession>A0ABY9Q6Y3</accession>
<dbReference type="EMBL" id="CP101637">
    <property type="protein sequence ID" value="WMT82825.1"/>
    <property type="molecule type" value="Genomic_DNA"/>
</dbReference>
<dbReference type="RefSeq" id="WP_228105433.1">
    <property type="nucleotide sequence ID" value="NZ_CP101637.1"/>
</dbReference>
<evidence type="ECO:0000313" key="2">
    <source>
        <dbReference type="Proteomes" id="UP001235030"/>
    </source>
</evidence>
<reference evidence="1 2" key="1">
    <citation type="submission" date="2022-07" db="EMBL/GenBank/DDBJ databases">
        <title>Genome sequence of Terrisporobacter mayombei DSM6539.</title>
        <authorList>
            <person name="Boeer T."/>
            <person name="Bengelsdorf F.R."/>
            <person name="Daniel R."/>
            <person name="Poehlein A."/>
        </authorList>
    </citation>
    <scope>NUCLEOTIDE SEQUENCE [LARGE SCALE GENOMIC DNA]</scope>
    <source>
        <strain evidence="1 2">DSM 6539</strain>
    </source>
</reference>